<evidence type="ECO:0000313" key="7">
    <source>
        <dbReference type="EMBL" id="CUQ92787.1"/>
    </source>
</evidence>
<dbReference type="InterPro" id="IPR001940">
    <property type="entry name" value="Peptidase_S1C"/>
</dbReference>
<accession>A0A175A4B4</accession>
<keyword evidence="5" id="KW-0472">Membrane</keyword>
<reference evidence="7 8" key="1">
    <citation type="submission" date="2015-09" db="EMBL/GenBank/DDBJ databases">
        <authorList>
            <consortium name="Pathogen Informatics"/>
        </authorList>
    </citation>
    <scope>NUCLEOTIDE SEQUENCE [LARGE SCALE GENOMIC DNA]</scope>
    <source>
        <strain evidence="7 8">2789STDY5834889</strain>
    </source>
</reference>
<keyword evidence="5" id="KW-0812">Transmembrane</keyword>
<evidence type="ECO:0000256" key="3">
    <source>
        <dbReference type="ARBA" id="ARBA00022801"/>
    </source>
</evidence>
<dbReference type="InterPro" id="IPR036034">
    <property type="entry name" value="PDZ_sf"/>
</dbReference>
<feature type="region of interest" description="Disordered" evidence="4">
    <location>
        <begin position="1"/>
        <end position="25"/>
    </location>
</feature>
<dbReference type="RefSeq" id="WP_055173473.1">
    <property type="nucleotide sequence ID" value="NZ_CZBX01000017.1"/>
</dbReference>
<dbReference type="AlphaFoldDB" id="A0A175A4B4"/>
<feature type="domain" description="PDZ" evidence="6">
    <location>
        <begin position="328"/>
        <end position="419"/>
    </location>
</feature>
<organism evidence="7 8">
    <name type="scientific">[Ruminococcus] torques</name>
    <dbReference type="NCBI Taxonomy" id="33039"/>
    <lineage>
        <taxon>Bacteria</taxon>
        <taxon>Bacillati</taxon>
        <taxon>Bacillota</taxon>
        <taxon>Clostridia</taxon>
        <taxon>Lachnospirales</taxon>
        <taxon>Lachnospiraceae</taxon>
        <taxon>Mediterraneibacter</taxon>
    </lineage>
</organism>
<keyword evidence="2 7" id="KW-0645">Protease</keyword>
<dbReference type="SMART" id="SM00228">
    <property type="entry name" value="PDZ"/>
    <property type="match status" value="1"/>
</dbReference>
<dbReference type="Pfam" id="PF13365">
    <property type="entry name" value="Trypsin_2"/>
    <property type="match status" value="1"/>
</dbReference>
<protein>
    <submittedName>
        <fullName evidence="7">Probable periplasmic serine endoprotease DegP-like</fullName>
        <ecNumber evidence="7">3.4.21.107</ecNumber>
    </submittedName>
</protein>
<dbReference type="SUPFAM" id="SSF50156">
    <property type="entry name" value="PDZ domain-like"/>
    <property type="match status" value="1"/>
</dbReference>
<dbReference type="PANTHER" id="PTHR22939:SF129">
    <property type="entry name" value="SERINE PROTEASE HTRA2, MITOCHONDRIAL"/>
    <property type="match status" value="1"/>
</dbReference>
<gene>
    <name evidence="7" type="primary">mucD</name>
    <name evidence="7" type="ORF">ERS852502_02707</name>
</gene>
<dbReference type="EC" id="3.4.21.107" evidence="7"/>
<dbReference type="Proteomes" id="UP000078383">
    <property type="component" value="Unassembled WGS sequence"/>
</dbReference>
<feature type="transmembrane region" description="Helical" evidence="5">
    <location>
        <begin position="50"/>
        <end position="71"/>
    </location>
</feature>
<proteinExistence type="inferred from homology"/>
<dbReference type="PROSITE" id="PS50106">
    <property type="entry name" value="PDZ"/>
    <property type="match status" value="1"/>
</dbReference>
<dbReference type="GO" id="GO:0004252">
    <property type="term" value="F:serine-type endopeptidase activity"/>
    <property type="evidence" value="ECO:0007669"/>
    <property type="project" value="InterPro"/>
</dbReference>
<keyword evidence="5" id="KW-1133">Transmembrane helix</keyword>
<dbReference type="InterPro" id="IPR009003">
    <property type="entry name" value="Peptidase_S1_PA"/>
</dbReference>
<feature type="compositionally biased region" description="Basic and acidic residues" evidence="4">
    <location>
        <begin position="15"/>
        <end position="25"/>
    </location>
</feature>
<dbReference type="Gene3D" id="2.30.42.10">
    <property type="match status" value="1"/>
</dbReference>
<dbReference type="CDD" id="cd06779">
    <property type="entry name" value="cpPDZ_Deg_HtrA-like"/>
    <property type="match status" value="1"/>
</dbReference>
<dbReference type="Pfam" id="PF13180">
    <property type="entry name" value="PDZ_2"/>
    <property type="match status" value="1"/>
</dbReference>
<comment type="similarity">
    <text evidence="1">Belongs to the peptidase S1C family.</text>
</comment>
<evidence type="ECO:0000313" key="8">
    <source>
        <dbReference type="Proteomes" id="UP000078383"/>
    </source>
</evidence>
<dbReference type="OrthoDB" id="1765023at2"/>
<name>A0A175A4B4_9FIRM</name>
<dbReference type="EMBL" id="CZBX01000017">
    <property type="protein sequence ID" value="CUQ92787.1"/>
    <property type="molecule type" value="Genomic_DNA"/>
</dbReference>
<dbReference type="PRINTS" id="PR00834">
    <property type="entry name" value="PROTEASES2C"/>
</dbReference>
<keyword evidence="3 7" id="KW-0378">Hydrolase</keyword>
<dbReference type="Gene3D" id="2.40.10.120">
    <property type="match status" value="1"/>
</dbReference>
<evidence type="ECO:0000256" key="2">
    <source>
        <dbReference type="ARBA" id="ARBA00022670"/>
    </source>
</evidence>
<evidence type="ECO:0000256" key="1">
    <source>
        <dbReference type="ARBA" id="ARBA00010541"/>
    </source>
</evidence>
<sequence length="436" mass="46652">MSEKKSNGQVPEEGPDGKNLEQSEKKESFAFLEETIKPKKISKQQGMKQLIRIAICGLVLGGSACLGFFALRPLAQHLFPEKTQVVTIQEDNQSEEDLAEGGDTTEQNDVQNQQEISYVQMMSKAYEKALTAKKSVVSVTKGAEQENWNAEATGIDESVSGVIVADNGPEILILSYASICEDAKEWCVTFSDKSEYKASLKKKDKNSGFAIFAVDKKSLSDATWSASSVASLGNSNLTEQGDVIFALGNIFGYAGGSGYGIVSSSNYKEIGRDGEYSVIATDMSSASEGTGILFNLDGEVIGMISSDIWKERGIRTANAYAISDLKLVIQLLANGASVPYIGVSGTAVTSGIQKEEGMPSGVYVIDVAADSPAMAAGIQSGDVICSVNGEKIVSMSAYRKLMLTLKVGDQIKVEGKRRGSEGYVDIKFDVTIESKE</sequence>
<dbReference type="GO" id="GO:0006508">
    <property type="term" value="P:proteolysis"/>
    <property type="evidence" value="ECO:0007669"/>
    <property type="project" value="UniProtKB-KW"/>
</dbReference>
<dbReference type="InterPro" id="IPR001478">
    <property type="entry name" value="PDZ"/>
</dbReference>
<evidence type="ECO:0000259" key="6">
    <source>
        <dbReference type="PROSITE" id="PS50106"/>
    </source>
</evidence>
<evidence type="ECO:0000256" key="5">
    <source>
        <dbReference type="SAM" id="Phobius"/>
    </source>
</evidence>
<evidence type="ECO:0000256" key="4">
    <source>
        <dbReference type="SAM" id="MobiDB-lite"/>
    </source>
</evidence>
<dbReference type="SUPFAM" id="SSF50494">
    <property type="entry name" value="Trypsin-like serine proteases"/>
    <property type="match status" value="1"/>
</dbReference>
<dbReference type="PANTHER" id="PTHR22939">
    <property type="entry name" value="SERINE PROTEASE FAMILY S1C HTRA-RELATED"/>
    <property type="match status" value="1"/>
</dbReference>